<dbReference type="Pfam" id="PF02458">
    <property type="entry name" value="Transferase"/>
    <property type="match status" value="1"/>
</dbReference>
<evidence type="ECO:0000313" key="5">
    <source>
        <dbReference type="Proteomes" id="UP000436088"/>
    </source>
</evidence>
<dbReference type="GO" id="GO:0016746">
    <property type="term" value="F:acyltransferase activity"/>
    <property type="evidence" value="ECO:0007669"/>
    <property type="project" value="UniProtKB-KW"/>
</dbReference>
<organism evidence="4 5">
    <name type="scientific">Hibiscus syriacus</name>
    <name type="common">Rose of Sharon</name>
    <dbReference type="NCBI Taxonomy" id="106335"/>
    <lineage>
        <taxon>Eukaryota</taxon>
        <taxon>Viridiplantae</taxon>
        <taxon>Streptophyta</taxon>
        <taxon>Embryophyta</taxon>
        <taxon>Tracheophyta</taxon>
        <taxon>Spermatophyta</taxon>
        <taxon>Magnoliopsida</taxon>
        <taxon>eudicotyledons</taxon>
        <taxon>Gunneridae</taxon>
        <taxon>Pentapetalae</taxon>
        <taxon>rosids</taxon>
        <taxon>malvids</taxon>
        <taxon>Malvales</taxon>
        <taxon>Malvaceae</taxon>
        <taxon>Malvoideae</taxon>
        <taxon>Hibiscus</taxon>
    </lineage>
</organism>
<evidence type="ECO:0000256" key="1">
    <source>
        <dbReference type="ARBA" id="ARBA00009861"/>
    </source>
</evidence>
<keyword evidence="4" id="KW-0645">Protease</keyword>
<dbReference type="GO" id="GO:0006508">
    <property type="term" value="P:proteolysis"/>
    <property type="evidence" value="ECO:0007669"/>
    <property type="project" value="UniProtKB-KW"/>
</dbReference>
<evidence type="ECO:0000313" key="4">
    <source>
        <dbReference type="EMBL" id="KAE8700111.1"/>
    </source>
</evidence>
<gene>
    <name evidence="4" type="ORF">F3Y22_tig00110561pilonHSYRG00003</name>
</gene>
<keyword evidence="2" id="KW-0808">Transferase</keyword>
<dbReference type="Gene3D" id="3.30.559.10">
    <property type="entry name" value="Chloramphenicol acetyltransferase-like domain"/>
    <property type="match status" value="2"/>
</dbReference>
<keyword evidence="4" id="KW-0378">Hydrolase</keyword>
<dbReference type="PANTHER" id="PTHR31623">
    <property type="entry name" value="F21J9.9"/>
    <property type="match status" value="1"/>
</dbReference>
<keyword evidence="5" id="KW-1185">Reference proteome</keyword>
<dbReference type="AlphaFoldDB" id="A0A6A3A721"/>
<evidence type="ECO:0000256" key="3">
    <source>
        <dbReference type="ARBA" id="ARBA00023315"/>
    </source>
</evidence>
<sequence length="449" mass="50597">MLNFEVDIFAREIIKPSSPQIKGMKPFKLTFFDQLTPATNVTNILFYSISGTSFTPAVILHQLKTSLSETLNILYPFAGRIKDNMFIDSFDEGVPFVSAQAGCRLSEFLKHHEVKSLNKLLPCPPFSKELKNEVVPLLCQATIFACGGIAIGFGGSHKLIDGQTYFNLCNVWRTICRGSHYRDVGFHGLAEGSKVFPPLNEVPENYLSTMENLWFQGSHNYITKRFTFDAKSITELRAIAKGELEATPSRVQALSGFIWKHFMAATRTMSASSKPSIAVQAVNLRPRMNLPLLHKSIGNLFWFASCAADIADETSTELFELVKLMRESVEAFDDEYLNSLQGEQGFEATGDLINQLETLFSHEKPDMLAFSSWCDLRLYEFDFGWGKPQWVAPFGEVASDFRNLIVFLPTKCGKGIEAWTTLDERRMFLLEKDAEFLKFASPTPRFSSL</sequence>
<protein>
    <submittedName>
        <fullName evidence="4">Papain family cysteine protease</fullName>
    </submittedName>
</protein>
<dbReference type="OrthoDB" id="937078at2759"/>
<comment type="caution">
    <text evidence="4">The sequence shown here is derived from an EMBL/GenBank/DDBJ whole genome shotgun (WGS) entry which is preliminary data.</text>
</comment>
<dbReference type="InterPro" id="IPR023213">
    <property type="entry name" value="CAT-like_dom_sf"/>
</dbReference>
<name>A0A6A3A721_HIBSY</name>
<dbReference type="EMBL" id="VEPZ02001031">
    <property type="protein sequence ID" value="KAE8700111.1"/>
    <property type="molecule type" value="Genomic_DNA"/>
</dbReference>
<accession>A0A6A3A721</accession>
<dbReference type="GO" id="GO:0008233">
    <property type="term" value="F:peptidase activity"/>
    <property type="evidence" value="ECO:0007669"/>
    <property type="project" value="UniProtKB-KW"/>
</dbReference>
<dbReference type="Proteomes" id="UP000436088">
    <property type="component" value="Unassembled WGS sequence"/>
</dbReference>
<reference evidence="4" key="1">
    <citation type="submission" date="2019-09" db="EMBL/GenBank/DDBJ databases">
        <title>Draft genome information of white flower Hibiscus syriacus.</title>
        <authorList>
            <person name="Kim Y.-M."/>
        </authorList>
    </citation>
    <scope>NUCLEOTIDE SEQUENCE [LARGE SCALE GENOMIC DNA]</scope>
    <source>
        <strain evidence="4">YM2019G1</strain>
    </source>
</reference>
<proteinExistence type="inferred from homology"/>
<keyword evidence="3" id="KW-0012">Acyltransferase</keyword>
<evidence type="ECO:0000256" key="2">
    <source>
        <dbReference type="ARBA" id="ARBA00022679"/>
    </source>
</evidence>
<comment type="similarity">
    <text evidence="1">Belongs to the plant acyltransferase family.</text>
</comment>
<dbReference type="PANTHER" id="PTHR31623:SF20">
    <property type="entry name" value="VINORINE SYNTHASE-LIKE"/>
    <property type="match status" value="1"/>
</dbReference>